<feature type="transmembrane region" description="Helical" evidence="7">
    <location>
        <begin position="275"/>
        <end position="294"/>
    </location>
</feature>
<evidence type="ECO:0000256" key="6">
    <source>
        <dbReference type="SAM" id="MobiDB-lite"/>
    </source>
</evidence>
<feature type="transmembrane region" description="Helical" evidence="7">
    <location>
        <begin position="493"/>
        <end position="511"/>
    </location>
</feature>
<feature type="transmembrane region" description="Helical" evidence="7">
    <location>
        <begin position="105"/>
        <end position="127"/>
    </location>
</feature>
<keyword evidence="10" id="KW-1185">Reference proteome</keyword>
<evidence type="ECO:0000256" key="3">
    <source>
        <dbReference type="ARBA" id="ARBA00022989"/>
    </source>
</evidence>
<keyword evidence="5" id="KW-0802">TPR repeat</keyword>
<feature type="transmembrane region" description="Helical" evidence="7">
    <location>
        <begin position="46"/>
        <end position="65"/>
    </location>
</feature>
<feature type="repeat" description="TPR" evidence="5">
    <location>
        <begin position="588"/>
        <end position="621"/>
    </location>
</feature>
<dbReference type="InterPro" id="IPR007016">
    <property type="entry name" value="O-antigen_ligase-rel_domated"/>
</dbReference>
<dbReference type="PANTHER" id="PTHR37422">
    <property type="entry name" value="TEICHURONIC ACID BIOSYNTHESIS PROTEIN TUAE"/>
    <property type="match status" value="1"/>
</dbReference>
<dbReference type="STRING" id="370438.PTH_2583"/>
<dbReference type="AlphaFoldDB" id="A5CZ17"/>
<feature type="transmembrane region" description="Helical" evidence="7">
    <location>
        <begin position="162"/>
        <end position="182"/>
    </location>
</feature>
<feature type="transmembrane region" description="Helical" evidence="7">
    <location>
        <begin position="428"/>
        <end position="454"/>
    </location>
</feature>
<dbReference type="SMART" id="SM00028">
    <property type="entry name" value="TPR"/>
    <property type="match status" value="6"/>
</dbReference>
<keyword evidence="3 7" id="KW-1133">Transmembrane helix</keyword>
<feature type="transmembrane region" description="Helical" evidence="7">
    <location>
        <begin position="202"/>
        <end position="219"/>
    </location>
</feature>
<feature type="transmembrane region" description="Helical" evidence="7">
    <location>
        <begin position="306"/>
        <end position="328"/>
    </location>
</feature>
<dbReference type="PROSITE" id="PS50005">
    <property type="entry name" value="TPR"/>
    <property type="match status" value="1"/>
</dbReference>
<evidence type="ECO:0000313" key="9">
    <source>
        <dbReference type="EMBL" id="BAF60764.1"/>
    </source>
</evidence>
<dbReference type="Pfam" id="PF13181">
    <property type="entry name" value="TPR_8"/>
    <property type="match status" value="2"/>
</dbReference>
<accession>A5CZ17</accession>
<dbReference type="InterPro" id="IPR051533">
    <property type="entry name" value="WaaL-like"/>
</dbReference>
<protein>
    <recommendedName>
        <fullName evidence="8">O-antigen ligase-related domain-containing protein</fullName>
    </recommendedName>
</protein>
<dbReference type="KEGG" id="pth:PTH_2583"/>
<dbReference type="PANTHER" id="PTHR37422:SF13">
    <property type="entry name" value="LIPOPOLYSACCHARIDE BIOSYNTHESIS PROTEIN PA4999-RELATED"/>
    <property type="match status" value="1"/>
</dbReference>
<feature type="domain" description="O-antigen ligase-related" evidence="8">
    <location>
        <begin position="307"/>
        <end position="443"/>
    </location>
</feature>
<dbReference type="SUPFAM" id="SSF48452">
    <property type="entry name" value="TPR-like"/>
    <property type="match status" value="2"/>
</dbReference>
<feature type="transmembrane region" description="Helical" evidence="7">
    <location>
        <begin position="251"/>
        <end position="268"/>
    </location>
</feature>
<feature type="transmembrane region" description="Helical" evidence="7">
    <location>
        <begin position="340"/>
        <end position="361"/>
    </location>
</feature>
<organism evidence="9 10">
    <name type="scientific">Pelotomaculum thermopropionicum (strain DSM 13744 / JCM 10971 / SI)</name>
    <dbReference type="NCBI Taxonomy" id="370438"/>
    <lineage>
        <taxon>Bacteria</taxon>
        <taxon>Bacillati</taxon>
        <taxon>Bacillota</taxon>
        <taxon>Clostridia</taxon>
        <taxon>Eubacteriales</taxon>
        <taxon>Desulfotomaculaceae</taxon>
        <taxon>Pelotomaculum</taxon>
    </lineage>
</organism>
<dbReference type="Proteomes" id="UP000006556">
    <property type="component" value="Chromosome"/>
</dbReference>
<dbReference type="Pfam" id="PF04932">
    <property type="entry name" value="Wzy_C"/>
    <property type="match status" value="1"/>
</dbReference>
<dbReference type="GO" id="GO:0016020">
    <property type="term" value="C:membrane"/>
    <property type="evidence" value="ECO:0007669"/>
    <property type="project" value="UniProtKB-SubCell"/>
</dbReference>
<feature type="transmembrane region" description="Helical" evidence="7">
    <location>
        <begin position="532"/>
        <end position="559"/>
    </location>
</feature>
<keyword evidence="4 7" id="KW-0472">Membrane</keyword>
<dbReference type="eggNOG" id="COG3307">
    <property type="taxonomic scope" value="Bacteria"/>
</dbReference>
<evidence type="ECO:0000256" key="7">
    <source>
        <dbReference type="SAM" id="Phobius"/>
    </source>
</evidence>
<evidence type="ECO:0000256" key="1">
    <source>
        <dbReference type="ARBA" id="ARBA00004141"/>
    </source>
</evidence>
<feature type="compositionally biased region" description="Basic and acidic residues" evidence="6">
    <location>
        <begin position="19"/>
        <end position="36"/>
    </location>
</feature>
<feature type="transmembrane region" description="Helical" evidence="7">
    <location>
        <begin position="226"/>
        <end position="245"/>
    </location>
</feature>
<comment type="subcellular location">
    <subcellularLocation>
        <location evidence="1">Membrane</location>
        <topology evidence="1">Multi-pass membrane protein</topology>
    </subcellularLocation>
</comment>
<reference evidence="10" key="1">
    <citation type="journal article" date="2008" name="Genome Res.">
        <title>The genome of Pelotomaculum thermopropionicum reveals niche-associated evolution in anaerobic microbiota.</title>
        <authorList>
            <person name="Kosaka T."/>
            <person name="Kato S."/>
            <person name="Shimoyama T."/>
            <person name="Ishii S."/>
            <person name="Abe T."/>
            <person name="Watanabe K."/>
        </authorList>
    </citation>
    <scope>NUCLEOTIDE SEQUENCE [LARGE SCALE GENOMIC DNA]</scope>
    <source>
        <strain evidence="10">DSM 13744 / JCM 10971 / SI</strain>
    </source>
</reference>
<dbReference type="EMBL" id="AP009389">
    <property type="protein sequence ID" value="BAF60764.1"/>
    <property type="molecule type" value="Genomic_DNA"/>
</dbReference>
<feature type="transmembrane region" description="Helical" evidence="7">
    <location>
        <begin position="77"/>
        <end position="93"/>
    </location>
</feature>
<proteinExistence type="predicted"/>
<evidence type="ECO:0000256" key="2">
    <source>
        <dbReference type="ARBA" id="ARBA00022692"/>
    </source>
</evidence>
<dbReference type="eggNOG" id="COG0457">
    <property type="taxonomic scope" value="Bacteria"/>
</dbReference>
<keyword evidence="2 7" id="KW-0812">Transmembrane</keyword>
<name>A5CZ17_PELTS</name>
<evidence type="ECO:0000259" key="8">
    <source>
        <dbReference type="Pfam" id="PF04932"/>
    </source>
</evidence>
<evidence type="ECO:0000313" key="10">
    <source>
        <dbReference type="Proteomes" id="UP000006556"/>
    </source>
</evidence>
<evidence type="ECO:0000256" key="4">
    <source>
        <dbReference type="ARBA" id="ARBA00023136"/>
    </source>
</evidence>
<gene>
    <name evidence="9" type="ordered locus">PTH_2583</name>
</gene>
<evidence type="ECO:0000256" key="5">
    <source>
        <dbReference type="PROSITE-ProRule" id="PRU00339"/>
    </source>
</evidence>
<dbReference type="TCDB" id="9.B.67.1.3">
    <property type="family name" value="the o-antigen polymerase (oap) family"/>
</dbReference>
<dbReference type="InterPro" id="IPR019734">
    <property type="entry name" value="TPR_rpt"/>
</dbReference>
<dbReference type="InterPro" id="IPR011990">
    <property type="entry name" value="TPR-like_helical_dom_sf"/>
</dbReference>
<feature type="transmembrane region" description="Helical" evidence="7">
    <location>
        <begin position="466"/>
        <end position="487"/>
    </location>
</feature>
<dbReference type="Gene3D" id="1.25.40.10">
    <property type="entry name" value="Tetratricopeptide repeat domain"/>
    <property type="match status" value="1"/>
</dbReference>
<feature type="region of interest" description="Disordered" evidence="6">
    <location>
        <begin position="1"/>
        <end position="36"/>
    </location>
</feature>
<dbReference type="HOGENOM" id="CLU_011929_0_0_9"/>
<sequence>MSKAASKPKEKKKAASAPKAREGKKSSEGKKLPEAKKTPRSSEWEFSHAVAFWGLAVLLFLPPYFRGLFFQPEQERALIFAAVIFWFAWLWKWSKRDHGFLSHPLDYFILAFPVVYIISAFQAANYGLAVDEVVKTVLYFLVYWLSSRLIRNERDITAILQVIYVSAIGVALAGLSTATGIIHINDGFLNGRIYSTFQYPNALASYLAAVTFIGIYLWLKAGSTELNIYQYLYAAGNFLLLAVLLGTRSNGGLLVFAIVFVLFIAGMPKGNRVSAVIHFILTGIASFIAIWQFLSAVGSSKMDMAWLWVFAGLVLTAAGQALYSFVVRKGLLDWIAAHKYVVLAAVLLVAVVGCIGAGVYVSGHAEALKALAEEVRLRNATERMYFFQDALKMFKERPILGWGGGGWQEAYRAYQSYLYNSNQVHGHYFQIMVETGILGLLAILGIWASFLHLAHRLYHGTKADNAARFLVWVIFIAALSIGLHAAIDFDLSLSALALVLWTMFGLTRSIEIYTRTASEEKKIRKYVPPSNAVLAGASIATVVLIVFAGSLAAAGSYAVQAGKYLQRQNISQGIALLQKAAAYNPFNADYHSSLARIYQQQGKFDEGIAEAQKALELSKYSAPRCADLASLYFNGKKSSEEAVSYAEKALSLAPFQVQWYELLSRIYFIVGYNEMVSGNREAAKQYFEKAAAVPGRIEAKMAALNDTEKKLWNVAPLMEPTPAVKLNVGASQYLLGRWAEADAGLQAALSGEKTDEKTKGEAFLWLALLRDKQGRPQEAQEYLAQAQKLAPELAKGYEGLRGLKVL</sequence>